<comment type="caution">
    <text evidence="2">The sequence shown here is derived from an EMBL/GenBank/DDBJ whole genome shotgun (WGS) entry which is preliminary data.</text>
</comment>
<dbReference type="Proteomes" id="UP000494206">
    <property type="component" value="Unassembled WGS sequence"/>
</dbReference>
<feature type="compositionally biased region" description="Polar residues" evidence="1">
    <location>
        <begin position="293"/>
        <end position="311"/>
    </location>
</feature>
<reference evidence="2 3" key="1">
    <citation type="submission" date="2020-04" db="EMBL/GenBank/DDBJ databases">
        <authorList>
            <person name="Laetsch R D."/>
            <person name="Stevens L."/>
            <person name="Kumar S."/>
            <person name="Blaxter L. M."/>
        </authorList>
    </citation>
    <scope>NUCLEOTIDE SEQUENCE [LARGE SCALE GENOMIC DNA]</scope>
</reference>
<accession>A0A8S1E7X5</accession>
<gene>
    <name evidence="2" type="ORF">CBOVIS_LOCUS2959</name>
</gene>
<evidence type="ECO:0000313" key="2">
    <source>
        <dbReference type="EMBL" id="CAB3399913.1"/>
    </source>
</evidence>
<organism evidence="2 3">
    <name type="scientific">Caenorhabditis bovis</name>
    <dbReference type="NCBI Taxonomy" id="2654633"/>
    <lineage>
        <taxon>Eukaryota</taxon>
        <taxon>Metazoa</taxon>
        <taxon>Ecdysozoa</taxon>
        <taxon>Nematoda</taxon>
        <taxon>Chromadorea</taxon>
        <taxon>Rhabditida</taxon>
        <taxon>Rhabditina</taxon>
        <taxon>Rhabditomorpha</taxon>
        <taxon>Rhabditoidea</taxon>
        <taxon>Rhabditidae</taxon>
        <taxon>Peloderinae</taxon>
        <taxon>Caenorhabditis</taxon>
    </lineage>
</organism>
<name>A0A8S1E7X5_9PELO</name>
<dbReference type="EMBL" id="CADEPM010000002">
    <property type="protein sequence ID" value="CAB3399913.1"/>
    <property type="molecule type" value="Genomic_DNA"/>
</dbReference>
<feature type="compositionally biased region" description="Polar residues" evidence="1">
    <location>
        <begin position="30"/>
        <end position="39"/>
    </location>
</feature>
<feature type="compositionally biased region" description="Basic and acidic residues" evidence="1">
    <location>
        <begin position="312"/>
        <end position="332"/>
    </location>
</feature>
<feature type="region of interest" description="Disordered" evidence="1">
    <location>
        <begin position="1"/>
        <end position="39"/>
    </location>
</feature>
<evidence type="ECO:0000313" key="3">
    <source>
        <dbReference type="Proteomes" id="UP000494206"/>
    </source>
</evidence>
<dbReference type="AlphaFoldDB" id="A0A8S1E7X5"/>
<feature type="compositionally biased region" description="Basic and acidic residues" evidence="1">
    <location>
        <begin position="141"/>
        <end position="152"/>
    </location>
</feature>
<feature type="compositionally biased region" description="Basic and acidic residues" evidence="1">
    <location>
        <begin position="276"/>
        <end position="287"/>
    </location>
</feature>
<proteinExistence type="predicted"/>
<sequence>METSPNSVHEQKEGDEQESPPLKTPGGSRPPSSILLNISAPGSQAYEVYGNSQEVCESVNDNESQDMRYWLSGKERQKRRPKRNVTANSVPVLEQTQNRILRPSGDVEFQIENEKRRETVCDSAIGESNRLSTSSKCFPDEEAKKTMKRKMEGSAMTYKKRKMEYESSDDDADHVPDYGSKNEEVSNGENKSDGKEMYDGIESDGSYQSYEKNGDINNMKEASGEENQSDKDEEGRVSDSYEKSGGAERWYRKNEWSMDSNEQNHGERTAYSVESNRFKDLSEEREFAGYANDSPNTSSEKSPHSLGSRTNRNPEPKTPFNEDIHDSMANED</sequence>
<evidence type="ECO:0000256" key="1">
    <source>
        <dbReference type="SAM" id="MobiDB-lite"/>
    </source>
</evidence>
<keyword evidence="3" id="KW-1185">Reference proteome</keyword>
<feature type="region of interest" description="Disordered" evidence="1">
    <location>
        <begin position="141"/>
        <end position="332"/>
    </location>
</feature>
<feature type="compositionally biased region" description="Basic and acidic residues" evidence="1">
    <location>
        <begin position="173"/>
        <end position="198"/>
    </location>
</feature>
<feature type="compositionally biased region" description="Basic and acidic residues" evidence="1">
    <location>
        <begin position="228"/>
        <end position="268"/>
    </location>
</feature>
<protein>
    <submittedName>
        <fullName evidence="2">Uncharacterized protein</fullName>
    </submittedName>
</protein>